<dbReference type="AlphaFoldDB" id="A0A076LRQ7"/>
<accession>A0A076LRQ7</accession>
<dbReference type="Proteomes" id="UP000028681">
    <property type="component" value="Chromosome"/>
</dbReference>
<dbReference type="HOGENOM" id="CLU_3024914_0_0_6"/>
<protein>
    <submittedName>
        <fullName evidence="1">Uncharacterized protein</fullName>
    </submittedName>
</protein>
<name>A0A076LRQ7_9GAMM</name>
<evidence type="ECO:0000313" key="2">
    <source>
        <dbReference type="Proteomes" id="UP000028681"/>
    </source>
</evidence>
<organism evidence="1 2">
    <name type="scientific">Edwardsiella anguillarum ET080813</name>
    <dbReference type="NCBI Taxonomy" id="667120"/>
    <lineage>
        <taxon>Bacteria</taxon>
        <taxon>Pseudomonadati</taxon>
        <taxon>Pseudomonadota</taxon>
        <taxon>Gammaproteobacteria</taxon>
        <taxon>Enterobacterales</taxon>
        <taxon>Hafniaceae</taxon>
        <taxon>Edwardsiella</taxon>
    </lineage>
</organism>
<proteinExistence type="predicted"/>
<dbReference type="KEGG" id="ete:ETEE_2800"/>
<sequence>MERRNNIVKLILSNLFLRLISICNINQYKSNQIDNYIAIHPPILRNIVLRHPPWI</sequence>
<dbReference type="EMBL" id="CP006664">
    <property type="protein sequence ID" value="AIJ09233.1"/>
    <property type="molecule type" value="Genomic_DNA"/>
</dbReference>
<evidence type="ECO:0000313" key="1">
    <source>
        <dbReference type="EMBL" id="AIJ09233.1"/>
    </source>
</evidence>
<reference evidence="1 2" key="1">
    <citation type="journal article" date="2012" name="PLoS ONE">
        <title>Edwardsiella comparative phylogenomics reveal the new intra/inter-species taxonomic relationships, virulence evolution and niche adaptation mechanisms.</title>
        <authorList>
            <person name="Yang M."/>
            <person name="Lv Y."/>
            <person name="Xiao J."/>
            <person name="Wu H."/>
            <person name="Zheng H."/>
            <person name="Liu Q."/>
            <person name="Zhang Y."/>
            <person name="Wang Q."/>
        </authorList>
    </citation>
    <scope>NUCLEOTIDE SEQUENCE [LARGE SCALE GENOMIC DNA]</scope>
    <source>
        <strain evidence="2">080813</strain>
    </source>
</reference>
<gene>
    <name evidence="1" type="ORF">ETEE_2800</name>
</gene>